<comment type="similarity">
    <text evidence="1">Belongs to the hemerythrin family.</text>
</comment>
<dbReference type="EMBL" id="FLUO01000001">
    <property type="protein sequence ID" value="SBW02633.1"/>
    <property type="molecule type" value="Genomic_DNA"/>
</dbReference>
<evidence type="ECO:0000256" key="3">
    <source>
        <dbReference type="ARBA" id="ARBA00023004"/>
    </source>
</evidence>
<sequence>MDTYPWSEAYATGNWVIDTQHRRLLELASLLAAALDEGRSDEIAEQAMSALESYVRFHFAEEEAFLASIRAPSLAKHRRVHASLTLDVEAMRFNLVARYPGVGEQLARWVTNCLVPHMVKEDMAAVAATGSKGSRPRPAAAGECTL</sequence>
<dbReference type="CDD" id="cd12107">
    <property type="entry name" value="Hemerythrin"/>
    <property type="match status" value="1"/>
</dbReference>
<evidence type="ECO:0000259" key="5">
    <source>
        <dbReference type="Pfam" id="PF01814"/>
    </source>
</evidence>
<protein>
    <submittedName>
        <fullName evidence="6">Putative hemerythrin HHE cation binding region</fullName>
    </submittedName>
</protein>
<dbReference type="PANTHER" id="PTHR37164:SF1">
    <property type="entry name" value="BACTERIOHEMERYTHRIN"/>
    <property type="match status" value="1"/>
</dbReference>
<evidence type="ECO:0000256" key="1">
    <source>
        <dbReference type="ARBA" id="ARBA00010587"/>
    </source>
</evidence>
<feature type="domain" description="Hemerythrin-like" evidence="5">
    <location>
        <begin position="14"/>
        <end position="123"/>
    </location>
</feature>
<name>A0A212JT68_9PROT</name>
<feature type="region of interest" description="Disordered" evidence="4">
    <location>
        <begin position="127"/>
        <end position="146"/>
    </location>
</feature>
<dbReference type="InterPro" id="IPR012827">
    <property type="entry name" value="Hemerythrin_metal-bd"/>
</dbReference>
<reference evidence="6" key="1">
    <citation type="submission" date="2016-04" db="EMBL/GenBank/DDBJ databases">
        <authorList>
            <person name="Evans L.H."/>
            <person name="Alamgir A."/>
            <person name="Owens N."/>
            <person name="Weber N.D."/>
            <person name="Virtaneva K."/>
            <person name="Barbian K."/>
            <person name="Babar A."/>
            <person name="Rosenke K."/>
        </authorList>
    </citation>
    <scope>NUCLEOTIDE SEQUENCE</scope>
    <source>
        <strain evidence="6">86</strain>
    </source>
</reference>
<evidence type="ECO:0000256" key="4">
    <source>
        <dbReference type="SAM" id="MobiDB-lite"/>
    </source>
</evidence>
<dbReference type="InterPro" id="IPR050669">
    <property type="entry name" value="Hemerythrin"/>
</dbReference>
<dbReference type="InterPro" id="IPR035938">
    <property type="entry name" value="Hemerythrin-like_sf"/>
</dbReference>
<dbReference type="Gene3D" id="1.20.120.50">
    <property type="entry name" value="Hemerythrin-like"/>
    <property type="match status" value="1"/>
</dbReference>
<gene>
    <name evidence="6" type="ORF">KL86APRO_11621</name>
</gene>
<dbReference type="InterPro" id="IPR012312">
    <property type="entry name" value="Hemerythrin-like"/>
</dbReference>
<evidence type="ECO:0000256" key="2">
    <source>
        <dbReference type="ARBA" id="ARBA00022723"/>
    </source>
</evidence>
<organism evidence="6">
    <name type="scientific">uncultured Alphaproteobacteria bacterium</name>
    <dbReference type="NCBI Taxonomy" id="91750"/>
    <lineage>
        <taxon>Bacteria</taxon>
        <taxon>Pseudomonadati</taxon>
        <taxon>Pseudomonadota</taxon>
        <taxon>Alphaproteobacteria</taxon>
        <taxon>environmental samples</taxon>
    </lineage>
</organism>
<keyword evidence="2" id="KW-0479">Metal-binding</keyword>
<dbReference type="SUPFAM" id="SSF47188">
    <property type="entry name" value="Hemerythrin-like"/>
    <property type="match status" value="1"/>
</dbReference>
<accession>A0A212JT68</accession>
<dbReference type="Pfam" id="PF01814">
    <property type="entry name" value="Hemerythrin"/>
    <property type="match status" value="1"/>
</dbReference>
<evidence type="ECO:0000313" key="6">
    <source>
        <dbReference type="EMBL" id="SBW02633.1"/>
    </source>
</evidence>
<keyword evidence="3" id="KW-0408">Iron</keyword>
<proteinExistence type="inferred from homology"/>
<dbReference type="NCBIfam" id="TIGR02481">
    <property type="entry name" value="hemeryth_dom"/>
    <property type="match status" value="1"/>
</dbReference>
<dbReference type="PANTHER" id="PTHR37164">
    <property type="entry name" value="BACTERIOHEMERYTHRIN"/>
    <property type="match status" value="1"/>
</dbReference>
<dbReference type="AlphaFoldDB" id="A0A212JT68"/>
<dbReference type="GO" id="GO:0046872">
    <property type="term" value="F:metal ion binding"/>
    <property type="evidence" value="ECO:0007669"/>
    <property type="project" value="UniProtKB-KW"/>
</dbReference>